<dbReference type="EMBL" id="JACBKZ010000007">
    <property type="protein sequence ID" value="KAF5945040.1"/>
    <property type="molecule type" value="Genomic_DNA"/>
</dbReference>
<name>A0A7J7GWM0_CAMSI</name>
<proteinExistence type="predicted"/>
<reference evidence="4" key="1">
    <citation type="journal article" date="2020" name="Nat. Commun.">
        <title>Genome assembly of wild tea tree DASZ reveals pedigree and selection history of tea varieties.</title>
        <authorList>
            <person name="Zhang W."/>
            <person name="Zhang Y."/>
            <person name="Qiu H."/>
            <person name="Guo Y."/>
            <person name="Wan H."/>
            <person name="Zhang X."/>
            <person name="Scossa F."/>
            <person name="Alseekh S."/>
            <person name="Zhang Q."/>
            <person name="Wang P."/>
            <person name="Xu L."/>
            <person name="Schmidt M.H."/>
            <person name="Jia X."/>
            <person name="Li D."/>
            <person name="Zhu A."/>
            <person name="Guo F."/>
            <person name="Chen W."/>
            <person name="Ni D."/>
            <person name="Usadel B."/>
            <person name="Fernie A.R."/>
            <person name="Wen W."/>
        </authorList>
    </citation>
    <scope>NUCLEOTIDE SEQUENCE [LARGE SCALE GENOMIC DNA]</scope>
    <source>
        <strain evidence="4">cv. G240</strain>
    </source>
</reference>
<dbReference type="Proteomes" id="UP000593564">
    <property type="component" value="Unassembled WGS sequence"/>
</dbReference>
<evidence type="ECO:0000259" key="2">
    <source>
        <dbReference type="SMART" id="SM00672"/>
    </source>
</evidence>
<keyword evidence="1" id="KW-1133">Transmembrane helix</keyword>
<dbReference type="PANTHER" id="PTHR12203">
    <property type="entry name" value="KDEL LYS-ASP-GLU-LEU CONTAINING - RELATED"/>
    <property type="match status" value="1"/>
</dbReference>
<dbReference type="SMART" id="SM00672">
    <property type="entry name" value="CAP10"/>
    <property type="match status" value="1"/>
</dbReference>
<dbReference type="InterPro" id="IPR051091">
    <property type="entry name" value="O-Glucosyltr/Glycosyltrsf_90"/>
</dbReference>
<dbReference type="Pfam" id="PF05686">
    <property type="entry name" value="Glyco_transf_90"/>
    <property type="match status" value="1"/>
</dbReference>
<evidence type="ECO:0000256" key="1">
    <source>
        <dbReference type="SAM" id="Phobius"/>
    </source>
</evidence>
<evidence type="ECO:0000313" key="3">
    <source>
        <dbReference type="EMBL" id="KAF5945040.1"/>
    </source>
</evidence>
<comment type="caution">
    <text evidence="3">The sequence shown here is derived from an EMBL/GenBank/DDBJ whole genome shotgun (WGS) entry which is preliminary data.</text>
</comment>
<feature type="domain" description="Glycosyl transferase CAP10" evidence="2">
    <location>
        <begin position="187"/>
        <end position="436"/>
    </location>
</feature>
<organism evidence="3 4">
    <name type="scientific">Camellia sinensis</name>
    <name type="common">Tea plant</name>
    <name type="synonym">Thea sinensis</name>
    <dbReference type="NCBI Taxonomy" id="4442"/>
    <lineage>
        <taxon>Eukaryota</taxon>
        <taxon>Viridiplantae</taxon>
        <taxon>Streptophyta</taxon>
        <taxon>Embryophyta</taxon>
        <taxon>Tracheophyta</taxon>
        <taxon>Spermatophyta</taxon>
        <taxon>Magnoliopsida</taxon>
        <taxon>eudicotyledons</taxon>
        <taxon>Gunneridae</taxon>
        <taxon>Pentapetalae</taxon>
        <taxon>asterids</taxon>
        <taxon>Ericales</taxon>
        <taxon>Theaceae</taxon>
        <taxon>Camellia</taxon>
    </lineage>
</organism>
<dbReference type="AlphaFoldDB" id="A0A7J7GWM0"/>
<keyword evidence="1" id="KW-0812">Transmembrane</keyword>
<gene>
    <name evidence="3" type="ORF">HYC85_015268</name>
</gene>
<keyword evidence="4" id="KW-1185">Reference proteome</keyword>
<accession>A0A7J7GWM0</accession>
<keyword evidence="1" id="KW-0472">Membrane</keyword>
<protein>
    <recommendedName>
        <fullName evidence="2">Glycosyl transferase CAP10 domain-containing protein</fullName>
    </recommendedName>
</protein>
<reference evidence="3 4" key="2">
    <citation type="submission" date="2020-07" db="EMBL/GenBank/DDBJ databases">
        <title>Genome assembly of wild tea tree DASZ reveals pedigree and selection history of tea varieties.</title>
        <authorList>
            <person name="Zhang W."/>
        </authorList>
    </citation>
    <scope>NUCLEOTIDE SEQUENCE [LARGE SCALE GENOMIC DNA]</scope>
    <source>
        <strain evidence="4">cv. G240</strain>
        <tissue evidence="3">Leaf</tissue>
    </source>
</reference>
<dbReference type="PANTHER" id="PTHR12203:SF108">
    <property type="entry name" value="O-GLUCOSYLTRANSFERASE RUMI HOMOLOG"/>
    <property type="match status" value="1"/>
</dbReference>
<evidence type="ECO:0000313" key="4">
    <source>
        <dbReference type="Proteomes" id="UP000593564"/>
    </source>
</evidence>
<dbReference type="InterPro" id="IPR006598">
    <property type="entry name" value="CAP10"/>
</dbReference>
<sequence length="511" mass="58813">MEEENIHHANHGYLLHGARICSVFLSKMVELPTKAGAPVRASIIVFLILLIGAFISLHWIDVVPPAISGISLQKAILPSNSSYTYLHGINCSITCPTHSSATNKSDESSSSSGTCPEYFRWIHQDLNPWKEKGITKEMVESAGSKAYIRIVVVNGRVYWKKLKWVFQTRDVFNIWGILQLLRLYPGKLPDLDIMFECGDQPVIQKSDYGGSNANNVTPMFHYCGSDSTFDIVFPDWSFWGWPEIHIKPWETLRKDLEEGNKRVKWIDRIPYAYWKGNPRTGLVRNELLKCNLTDRHDWRALIYDLDWELARKERYKSTDLAEQCTHRYKIYAEGNAWSVSEKYILACDSMSLLVTPHYYDFFTRSLLPSIHYWPINENNMCKSIKSAVNWGNKHPQKVQEIGKAGSKFIQEELKMKNVYDYMFHLLYEYGKLLKYKPTVPEGSVEVCLETMACSGPDLEKTFKMSSRVSGPADTSPCTMPPPYDPTTLQSFLERKSNLAKQVERWEASKNR</sequence>
<feature type="transmembrane region" description="Helical" evidence="1">
    <location>
        <begin position="37"/>
        <end position="60"/>
    </location>
</feature>